<dbReference type="InterPro" id="IPR011009">
    <property type="entry name" value="Kinase-like_dom_sf"/>
</dbReference>
<dbReference type="InterPro" id="IPR050494">
    <property type="entry name" value="Ser_Thr_dual-spec_kinase"/>
</dbReference>
<keyword evidence="5" id="KW-0067">ATP-binding</keyword>
<dbReference type="Proteomes" id="UP000265520">
    <property type="component" value="Unassembled WGS sequence"/>
</dbReference>
<dbReference type="Gene3D" id="1.10.510.10">
    <property type="entry name" value="Transferase(Phosphotransferase) domain 1"/>
    <property type="match status" value="1"/>
</dbReference>
<dbReference type="GO" id="GO:0005524">
    <property type="term" value="F:ATP binding"/>
    <property type="evidence" value="ECO:0007669"/>
    <property type="project" value="UniProtKB-KW"/>
</dbReference>
<keyword evidence="3" id="KW-0547">Nucleotide-binding</keyword>
<dbReference type="GO" id="GO:0004674">
    <property type="term" value="F:protein serine/threonine kinase activity"/>
    <property type="evidence" value="ECO:0007669"/>
    <property type="project" value="UniProtKB-KW"/>
</dbReference>
<keyword evidence="2" id="KW-0808">Transferase</keyword>
<evidence type="ECO:0000256" key="3">
    <source>
        <dbReference type="ARBA" id="ARBA00022741"/>
    </source>
</evidence>
<dbReference type="PANTHER" id="PTHR24058:SF17">
    <property type="entry name" value="HOMEODOMAIN INTERACTING PROTEIN KINASE, ISOFORM D"/>
    <property type="match status" value="1"/>
</dbReference>
<evidence type="ECO:0000256" key="2">
    <source>
        <dbReference type="ARBA" id="ARBA00022679"/>
    </source>
</evidence>
<keyword evidence="4" id="KW-0418">Kinase</keyword>
<organism evidence="6 7">
    <name type="scientific">Trifolium medium</name>
    <dbReference type="NCBI Taxonomy" id="97028"/>
    <lineage>
        <taxon>Eukaryota</taxon>
        <taxon>Viridiplantae</taxon>
        <taxon>Streptophyta</taxon>
        <taxon>Embryophyta</taxon>
        <taxon>Tracheophyta</taxon>
        <taxon>Spermatophyta</taxon>
        <taxon>Magnoliopsida</taxon>
        <taxon>eudicotyledons</taxon>
        <taxon>Gunneridae</taxon>
        <taxon>Pentapetalae</taxon>
        <taxon>rosids</taxon>
        <taxon>fabids</taxon>
        <taxon>Fabales</taxon>
        <taxon>Fabaceae</taxon>
        <taxon>Papilionoideae</taxon>
        <taxon>50 kb inversion clade</taxon>
        <taxon>NPAAA clade</taxon>
        <taxon>Hologalegina</taxon>
        <taxon>IRL clade</taxon>
        <taxon>Trifolieae</taxon>
        <taxon>Trifolium</taxon>
    </lineage>
</organism>
<dbReference type="GO" id="GO:0004713">
    <property type="term" value="F:protein tyrosine kinase activity"/>
    <property type="evidence" value="ECO:0007669"/>
    <property type="project" value="TreeGrafter"/>
</dbReference>
<proteinExistence type="predicted"/>
<sequence length="60" mass="7079">MYEVGFLHEDAHKELSVKQAEIKIIDFGSACMENRTVYSYIQSRYYRSPEVLLGYQYPNP</sequence>
<protein>
    <submittedName>
        <fullName evidence="6">Putative ATP binding protein</fullName>
    </submittedName>
</protein>
<accession>A0A392MGT5</accession>
<dbReference type="AlphaFoldDB" id="A0A392MGT5"/>
<evidence type="ECO:0000313" key="6">
    <source>
        <dbReference type="EMBL" id="MCH85454.1"/>
    </source>
</evidence>
<dbReference type="SUPFAM" id="SSF56112">
    <property type="entry name" value="Protein kinase-like (PK-like)"/>
    <property type="match status" value="1"/>
</dbReference>
<name>A0A392MGT5_9FABA</name>
<dbReference type="PANTHER" id="PTHR24058">
    <property type="entry name" value="DUAL SPECIFICITY PROTEIN KINASE"/>
    <property type="match status" value="1"/>
</dbReference>
<dbReference type="GO" id="GO:0005737">
    <property type="term" value="C:cytoplasm"/>
    <property type="evidence" value="ECO:0007669"/>
    <property type="project" value="TreeGrafter"/>
</dbReference>
<evidence type="ECO:0000256" key="1">
    <source>
        <dbReference type="ARBA" id="ARBA00022527"/>
    </source>
</evidence>
<dbReference type="EMBL" id="LXQA010008540">
    <property type="protein sequence ID" value="MCH85454.1"/>
    <property type="molecule type" value="Genomic_DNA"/>
</dbReference>
<evidence type="ECO:0000313" key="7">
    <source>
        <dbReference type="Proteomes" id="UP000265520"/>
    </source>
</evidence>
<comment type="caution">
    <text evidence="6">The sequence shown here is derived from an EMBL/GenBank/DDBJ whole genome shotgun (WGS) entry which is preliminary data.</text>
</comment>
<reference evidence="6 7" key="1">
    <citation type="journal article" date="2018" name="Front. Plant Sci.">
        <title>Red Clover (Trifolium pratense) and Zigzag Clover (T. medium) - A Picture of Genomic Similarities and Differences.</title>
        <authorList>
            <person name="Dluhosova J."/>
            <person name="Istvanek J."/>
            <person name="Nedelnik J."/>
            <person name="Repkova J."/>
        </authorList>
    </citation>
    <scope>NUCLEOTIDE SEQUENCE [LARGE SCALE GENOMIC DNA]</scope>
    <source>
        <strain evidence="7">cv. 10/8</strain>
        <tissue evidence="6">Leaf</tissue>
    </source>
</reference>
<gene>
    <name evidence="6" type="ORF">A2U01_0006300</name>
</gene>
<keyword evidence="7" id="KW-1185">Reference proteome</keyword>
<evidence type="ECO:0000256" key="5">
    <source>
        <dbReference type="ARBA" id="ARBA00022840"/>
    </source>
</evidence>
<evidence type="ECO:0000256" key="4">
    <source>
        <dbReference type="ARBA" id="ARBA00022777"/>
    </source>
</evidence>
<keyword evidence="1" id="KW-0723">Serine/threonine-protein kinase</keyword>